<sequence>MRYSVGGTVHALLKFTCQGLMSWDIEKAKSSRRIFCIDGWHYKANELHLPGFGVKVVPLLGWLLGD</sequence>
<gene>
    <name evidence="1" type="ORF">LOAG_06340</name>
</gene>
<dbReference type="EMBL" id="JH712208">
    <property type="protein sequence ID" value="EFO22145.1"/>
    <property type="molecule type" value="Genomic_DNA"/>
</dbReference>
<evidence type="ECO:0000313" key="1">
    <source>
        <dbReference type="EMBL" id="EFO22145.1"/>
    </source>
</evidence>
<accession>A0A1S0TYA1</accession>
<proteinExistence type="predicted"/>
<organism evidence="1">
    <name type="scientific">Loa loa</name>
    <name type="common">Eye worm</name>
    <name type="synonym">Filaria loa</name>
    <dbReference type="NCBI Taxonomy" id="7209"/>
    <lineage>
        <taxon>Eukaryota</taxon>
        <taxon>Metazoa</taxon>
        <taxon>Ecdysozoa</taxon>
        <taxon>Nematoda</taxon>
        <taxon>Chromadorea</taxon>
        <taxon>Rhabditida</taxon>
        <taxon>Spirurina</taxon>
        <taxon>Spiruromorpha</taxon>
        <taxon>Filarioidea</taxon>
        <taxon>Onchocercidae</taxon>
        <taxon>Loa</taxon>
    </lineage>
</organism>
<dbReference type="KEGG" id="loa:LOAG_06340"/>
<name>A0A1S0TYA1_LOALO</name>
<dbReference type="CTD" id="9943754"/>
<protein>
    <submittedName>
        <fullName evidence="1">Uncharacterized protein</fullName>
    </submittedName>
</protein>
<dbReference type="GeneID" id="9943754"/>
<dbReference type="RefSeq" id="XP_003141923.1">
    <property type="nucleotide sequence ID" value="XM_003141875.1"/>
</dbReference>
<dbReference type="InParanoid" id="A0A1S0TYA1"/>
<dbReference type="AlphaFoldDB" id="A0A1S0TYA1"/>
<reference evidence="1" key="1">
    <citation type="submission" date="2012-04" db="EMBL/GenBank/DDBJ databases">
        <title>The Genome Sequence of Loa loa.</title>
        <authorList>
            <consortium name="The Broad Institute Genome Sequencing Platform"/>
            <consortium name="Broad Institute Genome Sequencing Center for Infectious Disease"/>
            <person name="Nutman T.B."/>
            <person name="Fink D.L."/>
            <person name="Russ C."/>
            <person name="Young S."/>
            <person name="Zeng Q."/>
            <person name="Gargeya S."/>
            <person name="Alvarado L."/>
            <person name="Berlin A."/>
            <person name="Chapman S.B."/>
            <person name="Chen Z."/>
            <person name="Freedman E."/>
            <person name="Gellesch M."/>
            <person name="Goldberg J."/>
            <person name="Griggs A."/>
            <person name="Gujja S."/>
            <person name="Heilman E.R."/>
            <person name="Heiman D."/>
            <person name="Howarth C."/>
            <person name="Mehta T."/>
            <person name="Neiman D."/>
            <person name="Pearson M."/>
            <person name="Roberts A."/>
            <person name="Saif S."/>
            <person name="Shea T."/>
            <person name="Shenoy N."/>
            <person name="Sisk P."/>
            <person name="Stolte C."/>
            <person name="Sykes S."/>
            <person name="White J."/>
            <person name="Yandava C."/>
            <person name="Haas B."/>
            <person name="Henn M.R."/>
            <person name="Nusbaum C."/>
            <person name="Birren B."/>
        </authorList>
    </citation>
    <scope>NUCLEOTIDE SEQUENCE [LARGE SCALE GENOMIC DNA]</scope>
</reference>